<dbReference type="PANTHER" id="PTHR46203:SF1">
    <property type="entry name" value="MITOCHONDRIAL TRANSLATION RELEASE FACTOR IN RESCUE"/>
    <property type="match status" value="1"/>
</dbReference>
<dbReference type="InParanoid" id="K0KXW7"/>
<evidence type="ECO:0000256" key="3">
    <source>
        <dbReference type="ARBA" id="ARBA00022946"/>
    </source>
</evidence>
<keyword evidence="3" id="KW-0809">Transit peptide</keyword>
<dbReference type="SUPFAM" id="SSF75620">
    <property type="entry name" value="Release factor"/>
    <property type="match status" value="1"/>
</dbReference>
<accession>K0KXW7</accession>
<evidence type="ECO:0000313" key="8">
    <source>
        <dbReference type="Proteomes" id="UP000009328"/>
    </source>
</evidence>
<dbReference type="InterPro" id="IPR000352">
    <property type="entry name" value="Pep_chain_release_fac_I"/>
</dbReference>
<dbReference type="Gene3D" id="3.30.160.20">
    <property type="match status" value="1"/>
</dbReference>
<organism evidence="7 8">
    <name type="scientific">Wickerhamomyces ciferrii (strain ATCC 14091 / BCRC 22168 / CBS 111 / JCM 3599 / NBRC 0793 / NRRL Y-1031 F-60-10)</name>
    <name type="common">Yeast</name>
    <name type="synonym">Pichia ciferrii</name>
    <dbReference type="NCBI Taxonomy" id="1206466"/>
    <lineage>
        <taxon>Eukaryota</taxon>
        <taxon>Fungi</taxon>
        <taxon>Dikarya</taxon>
        <taxon>Ascomycota</taxon>
        <taxon>Saccharomycotina</taxon>
        <taxon>Saccharomycetes</taxon>
        <taxon>Phaffomycetales</taxon>
        <taxon>Wickerhamomycetaceae</taxon>
        <taxon>Wickerhamomyces</taxon>
    </lineage>
</organism>
<feature type="compositionally biased region" description="Basic and acidic residues" evidence="5">
    <location>
        <begin position="387"/>
        <end position="397"/>
    </location>
</feature>
<comment type="caution">
    <text evidence="7">The sequence shown here is derived from an EMBL/GenBank/DDBJ whole genome shotgun (WGS) entry which is preliminary data.</text>
</comment>
<dbReference type="HOGENOM" id="CLU_694846_0_0_1"/>
<protein>
    <submittedName>
        <fullName evidence="7">Peptide chain release factor 1</fullName>
    </submittedName>
</protein>
<keyword evidence="8" id="KW-1185">Reference proteome</keyword>
<keyword evidence="4" id="KW-0496">Mitochondrion</keyword>
<dbReference type="Pfam" id="PF00472">
    <property type="entry name" value="RF-1"/>
    <property type="match status" value="1"/>
</dbReference>
<dbReference type="FunFam" id="3.30.160.20:FF:000065">
    <property type="entry name" value="Peptidyl-tRNA hydrolase domain protein"/>
    <property type="match status" value="1"/>
</dbReference>
<dbReference type="EMBL" id="CAIF01000286">
    <property type="protein sequence ID" value="CCH46912.1"/>
    <property type="molecule type" value="Genomic_DNA"/>
</dbReference>
<evidence type="ECO:0000256" key="5">
    <source>
        <dbReference type="SAM" id="MobiDB-lite"/>
    </source>
</evidence>
<feature type="region of interest" description="Disordered" evidence="5">
    <location>
        <begin position="60"/>
        <end position="86"/>
    </location>
</feature>
<dbReference type="GO" id="GO:0003747">
    <property type="term" value="F:translation release factor activity"/>
    <property type="evidence" value="ECO:0007669"/>
    <property type="project" value="InterPro"/>
</dbReference>
<comment type="similarity">
    <text evidence="2">Belongs to the prokaryotic/mitochondrial release factor family.</text>
</comment>
<proteinExistence type="inferred from homology"/>
<dbReference type="GO" id="GO:0005739">
    <property type="term" value="C:mitochondrion"/>
    <property type="evidence" value="ECO:0007669"/>
    <property type="project" value="UniProtKB-SubCell"/>
</dbReference>
<comment type="subcellular location">
    <subcellularLocation>
        <location evidence="1">Mitochondrion</location>
    </subcellularLocation>
</comment>
<sequence length="397" mass="46608">MEIIGKVGDLGIQMLLFGRSLCSKGVVYSGLKVTGFPLVRAFSQSFKSLEYDRFNDERFKSKQNNRNVGKKGGKDTMKGREERGYDRFNDERFKGVGNNRYFGRIREEDAMKGREERRRRFKGDPDDPDAPKKRGPHRRIIVRPNRLPPRPTIDESEFTEVFIKGGGPGGQKINKTNSKVQLKHIEYGIVVDCQETRSREQNRKIAREKLALEVDAIRNPKFNRKIALEAFERKKAKLAREKTERSREKMEKLKRQKEELAQREEEARQMFVDPEVDYELLEYQTKEVRDKILAESRERMLRKLEIEEQEQPLETIIAGVVGQLPGHSKEDRKLEKTLKQRRKNLERNHEGPISEEELTKELEEQDFEQLITGSKKTNRSMKTFMLRPDEDQNPKNK</sequence>
<evidence type="ECO:0000313" key="7">
    <source>
        <dbReference type="EMBL" id="CCH46912.1"/>
    </source>
</evidence>
<evidence type="ECO:0000256" key="1">
    <source>
        <dbReference type="ARBA" id="ARBA00004173"/>
    </source>
</evidence>
<evidence type="ECO:0000256" key="4">
    <source>
        <dbReference type="ARBA" id="ARBA00023128"/>
    </source>
</evidence>
<dbReference type="InterPro" id="IPR045853">
    <property type="entry name" value="Pep_chain_release_fac_I_sf"/>
</dbReference>
<feature type="region of interest" description="Disordered" evidence="5">
    <location>
        <begin position="339"/>
        <end position="397"/>
    </location>
</feature>
<evidence type="ECO:0000259" key="6">
    <source>
        <dbReference type="Pfam" id="PF00472"/>
    </source>
</evidence>
<feature type="region of interest" description="Disordered" evidence="5">
    <location>
        <begin position="112"/>
        <end position="138"/>
    </location>
</feature>
<feature type="region of interest" description="Disordered" evidence="5">
    <location>
        <begin position="241"/>
        <end position="261"/>
    </location>
</feature>
<dbReference type="InterPro" id="IPR052405">
    <property type="entry name" value="Mito_Transl_Release_Factor"/>
</dbReference>
<dbReference type="STRING" id="1206466.K0KXW7"/>
<feature type="compositionally biased region" description="Basic and acidic residues" evidence="5">
    <location>
        <begin position="339"/>
        <end position="362"/>
    </location>
</feature>
<feature type="compositionally biased region" description="Basic and acidic residues" evidence="5">
    <location>
        <begin position="112"/>
        <end position="132"/>
    </location>
</feature>
<feature type="compositionally biased region" description="Basic and acidic residues" evidence="5">
    <location>
        <begin position="72"/>
        <end position="86"/>
    </location>
</feature>
<reference evidence="7 8" key="1">
    <citation type="journal article" date="2012" name="Eukaryot. Cell">
        <title>Draft genome sequence of Wickerhamomyces ciferrii NRRL Y-1031 F-60-10.</title>
        <authorList>
            <person name="Schneider J."/>
            <person name="Andrea H."/>
            <person name="Blom J."/>
            <person name="Jaenicke S."/>
            <person name="Ruckert C."/>
            <person name="Schorsch C."/>
            <person name="Szczepanowski R."/>
            <person name="Farwick M."/>
            <person name="Goesmann A."/>
            <person name="Puhler A."/>
            <person name="Schaffer S."/>
            <person name="Tauch A."/>
            <person name="Kohler T."/>
            <person name="Brinkrolf K."/>
        </authorList>
    </citation>
    <scope>NUCLEOTIDE SEQUENCE [LARGE SCALE GENOMIC DNA]</scope>
    <source>
        <strain evidence="8">ATCC 14091 / BCRC 22168 / CBS 111 / JCM 3599 / NBRC 0793 / NRRL Y-1031 F-60-10</strain>
    </source>
</reference>
<dbReference type="Proteomes" id="UP000009328">
    <property type="component" value="Unassembled WGS sequence"/>
</dbReference>
<gene>
    <name evidence="7" type="ORF">BN7_6517</name>
</gene>
<dbReference type="AlphaFoldDB" id="K0KXW7"/>
<evidence type="ECO:0000256" key="2">
    <source>
        <dbReference type="ARBA" id="ARBA00010835"/>
    </source>
</evidence>
<feature type="domain" description="Prokaryotic-type class I peptide chain release factors" evidence="6">
    <location>
        <begin position="152"/>
        <end position="253"/>
    </location>
</feature>
<name>K0KXW7_WICCF</name>
<dbReference type="PANTHER" id="PTHR46203">
    <property type="entry name" value="PROBABLE PEPTIDE CHAIN RELEASE FACTOR C12ORF65"/>
    <property type="match status" value="1"/>
</dbReference>
<dbReference type="GO" id="GO:0032543">
    <property type="term" value="P:mitochondrial translation"/>
    <property type="evidence" value="ECO:0007669"/>
    <property type="project" value="UniProtKB-ARBA"/>
</dbReference>
<dbReference type="eggNOG" id="KOG2726">
    <property type="taxonomic scope" value="Eukaryota"/>
</dbReference>